<organism evidence="2 3">
    <name type="scientific">Paenibacillus filicis</name>
    <dbReference type="NCBI Taxonomy" id="669464"/>
    <lineage>
        <taxon>Bacteria</taxon>
        <taxon>Bacillati</taxon>
        <taxon>Bacillota</taxon>
        <taxon>Bacilli</taxon>
        <taxon>Bacillales</taxon>
        <taxon>Paenibacillaceae</taxon>
        <taxon>Paenibacillus</taxon>
    </lineage>
</organism>
<evidence type="ECO:0000313" key="3">
    <source>
        <dbReference type="Proteomes" id="UP001469365"/>
    </source>
</evidence>
<evidence type="ECO:0000256" key="1">
    <source>
        <dbReference type="ARBA" id="ARBA00007378"/>
    </source>
</evidence>
<dbReference type="Proteomes" id="UP001469365">
    <property type="component" value="Unassembled WGS sequence"/>
</dbReference>
<dbReference type="Gene3D" id="2.20.25.10">
    <property type="match status" value="1"/>
</dbReference>
<dbReference type="Pfam" id="PF02566">
    <property type="entry name" value="OsmC"/>
    <property type="match status" value="1"/>
</dbReference>
<comment type="caution">
    <text evidence="2">The sequence shown here is derived from an EMBL/GenBank/DDBJ whole genome shotgun (WGS) entry which is preliminary data.</text>
</comment>
<keyword evidence="3" id="KW-1185">Reference proteome</keyword>
<evidence type="ECO:0000313" key="2">
    <source>
        <dbReference type="EMBL" id="MEK8132132.1"/>
    </source>
</evidence>
<dbReference type="InterPro" id="IPR003718">
    <property type="entry name" value="OsmC/Ohr_fam"/>
</dbReference>
<accession>A0ABU9DVI6</accession>
<gene>
    <name evidence="2" type="ORF">WMW72_29965</name>
</gene>
<protein>
    <submittedName>
        <fullName evidence="2">Organic hydroperoxide resistance protein</fullName>
    </submittedName>
</protein>
<sequence>MNIMEKKLYTATVNVEGGREGKAVSSDGALDLDLKVPRELGGPGGHGSNPEQLFAAGFGACFEGAIGVVLRKKRMKSEGTKITSHVTIGKDVNDGFVLSVYMDVSIKGVEMSVAKQVVEEAHDVCPYSRATRGNIEVITTVVD</sequence>
<dbReference type="InterPro" id="IPR019953">
    <property type="entry name" value="OHR"/>
</dbReference>
<dbReference type="InterPro" id="IPR015946">
    <property type="entry name" value="KH_dom-like_a/b"/>
</dbReference>
<name>A0ABU9DVI6_9BACL</name>
<dbReference type="SUPFAM" id="SSF82784">
    <property type="entry name" value="OsmC-like"/>
    <property type="match status" value="1"/>
</dbReference>
<comment type="similarity">
    <text evidence="1">Belongs to the OsmC/Ohr family.</text>
</comment>
<dbReference type="PANTHER" id="PTHR33797:SF2">
    <property type="entry name" value="ORGANIC HYDROPEROXIDE RESISTANCE PROTEIN-LIKE"/>
    <property type="match status" value="1"/>
</dbReference>
<dbReference type="InterPro" id="IPR036102">
    <property type="entry name" value="OsmC/Ohrsf"/>
</dbReference>
<dbReference type="Gene3D" id="3.30.300.20">
    <property type="match status" value="1"/>
</dbReference>
<dbReference type="PANTHER" id="PTHR33797">
    <property type="entry name" value="ORGANIC HYDROPEROXIDE RESISTANCE PROTEIN-LIKE"/>
    <property type="match status" value="1"/>
</dbReference>
<dbReference type="NCBIfam" id="TIGR03561">
    <property type="entry name" value="organ_hyd_perox"/>
    <property type="match status" value="1"/>
</dbReference>
<reference evidence="2 3" key="1">
    <citation type="submission" date="2024-04" db="EMBL/GenBank/DDBJ databases">
        <title>draft genome sequnece of Paenibacillus filicis.</title>
        <authorList>
            <person name="Kim D.-U."/>
        </authorList>
    </citation>
    <scope>NUCLEOTIDE SEQUENCE [LARGE SCALE GENOMIC DNA]</scope>
    <source>
        <strain evidence="2 3">KACC14197</strain>
    </source>
</reference>
<proteinExistence type="inferred from homology"/>
<dbReference type="EMBL" id="JBBPCC010000026">
    <property type="protein sequence ID" value="MEK8132132.1"/>
    <property type="molecule type" value="Genomic_DNA"/>
</dbReference>